<comment type="similarity">
    <text evidence="3">Belongs to the HFCD (homooligomeric flavin containing Cys decarboxylase) superfamily.</text>
</comment>
<gene>
    <name evidence="7" type="ORF">MCHLO_00436</name>
</gene>
<evidence type="ECO:0000256" key="2">
    <source>
        <dbReference type="ARBA" id="ARBA00022993"/>
    </source>
</evidence>
<reference evidence="7" key="1">
    <citation type="submission" date="2014-09" db="EMBL/GenBank/DDBJ databases">
        <title>Genome sequence of the luminous mushroom Mycena chlorophos for searching fungal bioluminescence genes.</title>
        <authorList>
            <person name="Tanaka Y."/>
            <person name="Kasuga D."/>
            <person name="Oba Y."/>
            <person name="Hase S."/>
            <person name="Sato K."/>
            <person name="Oba Y."/>
            <person name="Sakakibara Y."/>
        </authorList>
    </citation>
    <scope>NUCLEOTIDE SEQUENCE</scope>
</reference>
<dbReference type="PANTHER" id="PTHR14359">
    <property type="entry name" value="HOMO-OLIGOMERIC FLAVIN CONTAINING CYS DECARBOXYLASE FAMILY"/>
    <property type="match status" value="1"/>
</dbReference>
<organism evidence="7 8">
    <name type="scientific">Mycena chlorophos</name>
    <name type="common">Agaric fungus</name>
    <name type="synonym">Agaricus chlorophos</name>
    <dbReference type="NCBI Taxonomy" id="658473"/>
    <lineage>
        <taxon>Eukaryota</taxon>
        <taxon>Fungi</taxon>
        <taxon>Dikarya</taxon>
        <taxon>Basidiomycota</taxon>
        <taxon>Agaricomycotina</taxon>
        <taxon>Agaricomycetes</taxon>
        <taxon>Agaricomycetidae</taxon>
        <taxon>Agaricales</taxon>
        <taxon>Marasmiineae</taxon>
        <taxon>Mycenaceae</taxon>
        <taxon>Mycena</taxon>
    </lineage>
</organism>
<protein>
    <submittedName>
        <fullName evidence="7">Flavoprotein</fullName>
    </submittedName>
</protein>
<keyword evidence="1 4" id="KW-0694">RNA-binding</keyword>
<dbReference type="Gene3D" id="3.30.70.330">
    <property type="match status" value="2"/>
</dbReference>
<name>A0ABQ0KUZ3_MYCCL</name>
<dbReference type="SUPFAM" id="SSF52507">
    <property type="entry name" value="Homo-oligomeric flavin-containing Cys decarboxylases, HFCD"/>
    <property type="match status" value="1"/>
</dbReference>
<evidence type="ECO:0000259" key="6">
    <source>
        <dbReference type="PROSITE" id="PS50102"/>
    </source>
</evidence>
<dbReference type="EMBL" id="DF838231">
    <property type="protein sequence ID" value="GAT42733.1"/>
    <property type="molecule type" value="Genomic_DNA"/>
</dbReference>
<dbReference type="InterPro" id="IPR012677">
    <property type="entry name" value="Nucleotide-bd_a/b_plait_sf"/>
</dbReference>
<feature type="compositionally biased region" description="Basic and acidic residues" evidence="5">
    <location>
        <begin position="394"/>
        <end position="407"/>
    </location>
</feature>
<evidence type="ECO:0000256" key="3">
    <source>
        <dbReference type="ARBA" id="ARBA00038350"/>
    </source>
</evidence>
<dbReference type="PROSITE" id="PS50102">
    <property type="entry name" value="RRM"/>
    <property type="match status" value="2"/>
</dbReference>
<dbReference type="PANTHER" id="PTHR14359:SF6">
    <property type="entry name" value="PHOSPHOPANTOTHENOYLCYSTEINE DECARBOXYLASE"/>
    <property type="match status" value="1"/>
</dbReference>
<feature type="domain" description="RRM" evidence="6">
    <location>
        <begin position="302"/>
        <end position="380"/>
    </location>
</feature>
<accession>A0ABQ0KUZ3</accession>
<feature type="domain" description="RRM" evidence="6">
    <location>
        <begin position="542"/>
        <end position="620"/>
    </location>
</feature>
<dbReference type="Pfam" id="PF02441">
    <property type="entry name" value="Flavoprotein"/>
    <property type="match status" value="1"/>
</dbReference>
<evidence type="ECO:0000256" key="1">
    <source>
        <dbReference type="ARBA" id="ARBA00022884"/>
    </source>
</evidence>
<dbReference type="InterPro" id="IPR035979">
    <property type="entry name" value="RBD_domain_sf"/>
</dbReference>
<dbReference type="CDD" id="cd21608">
    <property type="entry name" value="RRM2_NsCP33_like"/>
    <property type="match status" value="2"/>
</dbReference>
<evidence type="ECO:0000313" key="8">
    <source>
        <dbReference type="Proteomes" id="UP000815677"/>
    </source>
</evidence>
<proteinExistence type="inferred from homology"/>
<dbReference type="Pfam" id="PF00076">
    <property type="entry name" value="RRM_1"/>
    <property type="match status" value="2"/>
</dbReference>
<evidence type="ECO:0000256" key="4">
    <source>
        <dbReference type="PROSITE-ProRule" id="PRU00176"/>
    </source>
</evidence>
<keyword evidence="8" id="KW-1185">Reference proteome</keyword>
<keyword evidence="2" id="KW-0173">Coenzyme A biosynthesis</keyword>
<feature type="region of interest" description="Disordered" evidence="5">
    <location>
        <begin position="210"/>
        <end position="243"/>
    </location>
</feature>
<dbReference type="InterPro" id="IPR003382">
    <property type="entry name" value="Flavoprotein"/>
</dbReference>
<dbReference type="Gene3D" id="3.40.50.1950">
    <property type="entry name" value="Flavin prenyltransferase-like"/>
    <property type="match status" value="1"/>
</dbReference>
<dbReference type="SUPFAM" id="SSF54928">
    <property type="entry name" value="RNA-binding domain, RBD"/>
    <property type="match status" value="2"/>
</dbReference>
<dbReference type="InterPro" id="IPR048289">
    <property type="entry name" value="RRM2_NsCP33-like"/>
</dbReference>
<dbReference type="SMART" id="SM00360">
    <property type="entry name" value="RRM"/>
    <property type="match status" value="2"/>
</dbReference>
<dbReference type="InterPro" id="IPR036551">
    <property type="entry name" value="Flavin_trans-like"/>
</dbReference>
<dbReference type="Proteomes" id="UP000815677">
    <property type="component" value="Unassembled WGS sequence"/>
</dbReference>
<dbReference type="InterPro" id="IPR000504">
    <property type="entry name" value="RRM_dom"/>
</dbReference>
<evidence type="ECO:0000256" key="5">
    <source>
        <dbReference type="SAM" id="MobiDB-lite"/>
    </source>
</evidence>
<sequence>MSFIAETERADGFTHVLLITTGSVASVKAPLIVEELLRFANVKVEVVATKPSLTFYSPDSIRKLGVRVWKDEDEWPATYKIGDPILHIELRRWADIVLVAPCSANTLSKIVHGTCDNLATSLLRALAPTTPTYVFPAMNTLMYEHPLTAEHVRVVRDVVKYHVVGPIAKLLACGDLGVGAMTEWREIVQIVVDEFKLQLAESIGAARSAASHALSETPRSDDGITTRPPRPSTQVSLSHHLGSDHNPAQQALSALSPAFCTTFLPHVATLTRRAPPDGSFSDPLRPQPRGDAFAEYRFWNMSKLYIGNLSYAVDDATLLEVFSPHGQVTDYVVMKDRDTGRSRGFGFVTYGSEDEALNALKKMNGQDLIGRPLRVNIANARTSGGGRGGGNKNSRLEQRKQGLEPRNCDFLPDPGGVIRGRKFGIAVYHRPSREQDKSPSCFRLASQNFVAAPGKTLRKSREDRDHVPDQRIIKASASTAHTLSSLFLLPSSYSLFVPAPGPVPFFVPVIRARYHVHCQQAVCRVRLLRQPPQNDAALLERAHRLCRNLSWNTTSELLKEAFAPFGNVLDAVHMSDRETGRYRGFGFVTLSSDAEAQAAIAGLNEQELHGRRIRVNVAQAKTERSSSGGYDSGNNAW</sequence>
<evidence type="ECO:0000313" key="7">
    <source>
        <dbReference type="EMBL" id="GAT42733.1"/>
    </source>
</evidence>
<feature type="region of interest" description="Disordered" evidence="5">
    <location>
        <begin position="379"/>
        <end position="411"/>
    </location>
</feature>